<sequence>MTSSSGASLLVYGPEDPSVLHHQSMHITSTLLQTLEAIQSKAAVCINLERDKIELKADLVAKTLWRSLILEETGFLLRMKGAHFRNSLLVT</sequence>
<comment type="caution">
    <text evidence="1">The sequence shown here is derived from an EMBL/GenBank/DDBJ whole genome shotgun (WGS) entry which is preliminary data.</text>
</comment>
<protein>
    <submittedName>
        <fullName evidence="1">Uncharacterized protein</fullName>
    </submittedName>
</protein>
<organism evidence="1 2">
    <name type="scientific">Salvia divinorum</name>
    <name type="common">Maria pastora</name>
    <name type="synonym">Diviner's sage</name>
    <dbReference type="NCBI Taxonomy" id="28513"/>
    <lineage>
        <taxon>Eukaryota</taxon>
        <taxon>Viridiplantae</taxon>
        <taxon>Streptophyta</taxon>
        <taxon>Embryophyta</taxon>
        <taxon>Tracheophyta</taxon>
        <taxon>Spermatophyta</taxon>
        <taxon>Magnoliopsida</taxon>
        <taxon>eudicotyledons</taxon>
        <taxon>Gunneridae</taxon>
        <taxon>Pentapetalae</taxon>
        <taxon>asterids</taxon>
        <taxon>lamiids</taxon>
        <taxon>Lamiales</taxon>
        <taxon>Lamiaceae</taxon>
        <taxon>Nepetoideae</taxon>
        <taxon>Mentheae</taxon>
        <taxon>Salviinae</taxon>
        <taxon>Salvia</taxon>
        <taxon>Salvia subgen. Calosphace</taxon>
    </lineage>
</organism>
<dbReference type="AlphaFoldDB" id="A0ABD1GPB5"/>
<dbReference type="EMBL" id="JBEAFC010000008">
    <property type="protein sequence ID" value="KAL1545570.1"/>
    <property type="molecule type" value="Genomic_DNA"/>
</dbReference>
<proteinExistence type="predicted"/>
<evidence type="ECO:0000313" key="2">
    <source>
        <dbReference type="Proteomes" id="UP001567538"/>
    </source>
</evidence>
<evidence type="ECO:0000313" key="1">
    <source>
        <dbReference type="EMBL" id="KAL1545570.1"/>
    </source>
</evidence>
<keyword evidence="2" id="KW-1185">Reference proteome</keyword>
<name>A0ABD1GPB5_SALDI</name>
<gene>
    <name evidence="1" type="ORF">AAHA92_22278</name>
</gene>
<dbReference type="Proteomes" id="UP001567538">
    <property type="component" value="Unassembled WGS sequence"/>
</dbReference>
<accession>A0ABD1GPB5</accession>
<reference evidence="1 2" key="1">
    <citation type="submission" date="2024-06" db="EMBL/GenBank/DDBJ databases">
        <title>A chromosome level genome sequence of Diviner's sage (Salvia divinorum).</title>
        <authorList>
            <person name="Ford S.A."/>
            <person name="Ro D.-K."/>
            <person name="Ness R.W."/>
            <person name="Phillips M.A."/>
        </authorList>
    </citation>
    <scope>NUCLEOTIDE SEQUENCE [LARGE SCALE GENOMIC DNA]</scope>
    <source>
        <strain evidence="1">SAF-2024a</strain>
        <tissue evidence="1">Leaf</tissue>
    </source>
</reference>